<dbReference type="Proteomes" id="UP000614350">
    <property type="component" value="Unassembled WGS sequence"/>
</dbReference>
<name>A0A834K9E6_VESVU</name>
<sequence length="234" mass="26166">MSGAQFTGANLSSSPVRVLLSRHHDAGKFTGLSPREAEPRLRLGSNGEAADRREDKFVPQLRRACRSKSCLGAFFQVPFSCLQIPKKEAGKGRANHYRFLQAVRNRKRKGGTVIIESVDSLAARDVIYKVVSHNVLCVKPRAPNVAPNKEETAEGKPAVMKHVYDKIRPAPFASCHCFTDLTSKIVNVLPMSIPVLSLWFQDTKEYLSTFPRLSLELTRIRTLELTLTSNKDFE</sequence>
<evidence type="ECO:0000313" key="2">
    <source>
        <dbReference type="EMBL" id="KAF7402561.1"/>
    </source>
</evidence>
<accession>A0A834K9E6</accession>
<dbReference type="EMBL" id="JACSEA010000004">
    <property type="protein sequence ID" value="KAF7402561.1"/>
    <property type="molecule type" value="Genomic_DNA"/>
</dbReference>
<proteinExistence type="predicted"/>
<dbReference type="AlphaFoldDB" id="A0A834K9E6"/>
<comment type="caution">
    <text evidence="2">The sequence shown here is derived from an EMBL/GenBank/DDBJ whole genome shotgun (WGS) entry which is preliminary data.</text>
</comment>
<protein>
    <submittedName>
        <fullName evidence="2">Uncharacterized protein</fullName>
    </submittedName>
</protein>
<organism evidence="2 3">
    <name type="scientific">Vespula vulgaris</name>
    <name type="common">Yellow jacket</name>
    <name type="synonym">Wasp</name>
    <dbReference type="NCBI Taxonomy" id="7454"/>
    <lineage>
        <taxon>Eukaryota</taxon>
        <taxon>Metazoa</taxon>
        <taxon>Ecdysozoa</taxon>
        <taxon>Arthropoda</taxon>
        <taxon>Hexapoda</taxon>
        <taxon>Insecta</taxon>
        <taxon>Pterygota</taxon>
        <taxon>Neoptera</taxon>
        <taxon>Endopterygota</taxon>
        <taxon>Hymenoptera</taxon>
        <taxon>Apocrita</taxon>
        <taxon>Aculeata</taxon>
        <taxon>Vespoidea</taxon>
        <taxon>Vespidae</taxon>
        <taxon>Vespinae</taxon>
        <taxon>Vespula</taxon>
    </lineage>
</organism>
<evidence type="ECO:0000313" key="3">
    <source>
        <dbReference type="Proteomes" id="UP000614350"/>
    </source>
</evidence>
<feature type="region of interest" description="Disordered" evidence="1">
    <location>
        <begin position="29"/>
        <end position="49"/>
    </location>
</feature>
<evidence type="ECO:0000256" key="1">
    <source>
        <dbReference type="SAM" id="MobiDB-lite"/>
    </source>
</evidence>
<gene>
    <name evidence="2" type="ORF">HZH66_004828</name>
</gene>
<keyword evidence="3" id="KW-1185">Reference proteome</keyword>
<reference evidence="2" key="1">
    <citation type="journal article" date="2020" name="G3 (Bethesda)">
        <title>High-Quality Assemblies for Three Invasive Social Wasps from the &lt;i&gt;Vespula&lt;/i&gt; Genus.</title>
        <authorList>
            <person name="Harrop T.W.R."/>
            <person name="Guhlin J."/>
            <person name="McLaughlin G.M."/>
            <person name="Permina E."/>
            <person name="Stockwell P."/>
            <person name="Gilligan J."/>
            <person name="Le Lec M.F."/>
            <person name="Gruber M.A.M."/>
            <person name="Quinn O."/>
            <person name="Lovegrove M."/>
            <person name="Duncan E.J."/>
            <person name="Remnant E.J."/>
            <person name="Van Eeckhoven J."/>
            <person name="Graham B."/>
            <person name="Knapp R.A."/>
            <person name="Langford K.W."/>
            <person name="Kronenberg Z."/>
            <person name="Press M.O."/>
            <person name="Eacker S.M."/>
            <person name="Wilson-Rankin E.E."/>
            <person name="Purcell J."/>
            <person name="Lester P.J."/>
            <person name="Dearden P.K."/>
        </authorList>
    </citation>
    <scope>NUCLEOTIDE SEQUENCE</scope>
    <source>
        <strain evidence="2">Marl-1</strain>
    </source>
</reference>